<dbReference type="Proteomes" id="UP001287282">
    <property type="component" value="Unassembled WGS sequence"/>
</dbReference>
<evidence type="ECO:0000256" key="1">
    <source>
        <dbReference type="SAM" id="Phobius"/>
    </source>
</evidence>
<dbReference type="EMBL" id="JAWJBA010000001">
    <property type="protein sequence ID" value="MDV2684057.1"/>
    <property type="molecule type" value="Genomic_DNA"/>
</dbReference>
<evidence type="ECO:0000313" key="3">
    <source>
        <dbReference type="Proteomes" id="UP001287282"/>
    </source>
</evidence>
<keyword evidence="1" id="KW-1133">Transmembrane helix</keyword>
<keyword evidence="1" id="KW-0472">Membrane</keyword>
<name>A0ABU3X839_9BACI</name>
<gene>
    <name evidence="2" type="ORF">RYX56_06700</name>
</gene>
<keyword evidence="1" id="KW-0812">Transmembrane</keyword>
<dbReference type="RefSeq" id="WP_317121276.1">
    <property type="nucleotide sequence ID" value="NZ_JAWJBA010000001.1"/>
</dbReference>
<accession>A0ABU3X839</accession>
<reference evidence="2 3" key="1">
    <citation type="submission" date="2023-10" db="EMBL/GenBank/DDBJ databases">
        <title>Screening of Alkalihalobacillus lindianensis BZ-TG-R113 and Its Alleviation of Salt Stress on Rapeseed Growth.</title>
        <authorList>
            <person name="Zhao B."/>
            <person name="Guo T."/>
        </authorList>
    </citation>
    <scope>NUCLEOTIDE SEQUENCE [LARGE SCALE GENOMIC DNA]</scope>
    <source>
        <strain evidence="2 3">BZ-TG-R113</strain>
    </source>
</reference>
<protein>
    <submittedName>
        <fullName evidence="2">Uncharacterized protein</fullName>
    </submittedName>
</protein>
<feature type="transmembrane region" description="Helical" evidence="1">
    <location>
        <begin position="5"/>
        <end position="25"/>
    </location>
</feature>
<comment type="caution">
    <text evidence="2">The sequence shown here is derived from an EMBL/GenBank/DDBJ whole genome shotgun (WGS) entry which is preliminary data.</text>
</comment>
<keyword evidence="3" id="KW-1185">Reference proteome</keyword>
<sequence length="58" mass="6774">MKTFWIFNVVIVALFLVATFVFYRMQFTTEGLVYFISAAVILGVLSTINRRMNYKKSN</sequence>
<feature type="transmembrane region" description="Helical" evidence="1">
    <location>
        <begin position="31"/>
        <end position="48"/>
    </location>
</feature>
<organism evidence="2 3">
    <name type="scientific">Alkalihalophilus lindianensis</name>
    <dbReference type="NCBI Taxonomy" id="1630542"/>
    <lineage>
        <taxon>Bacteria</taxon>
        <taxon>Bacillati</taxon>
        <taxon>Bacillota</taxon>
        <taxon>Bacilli</taxon>
        <taxon>Bacillales</taxon>
        <taxon>Bacillaceae</taxon>
        <taxon>Alkalihalophilus</taxon>
    </lineage>
</organism>
<evidence type="ECO:0000313" key="2">
    <source>
        <dbReference type="EMBL" id="MDV2684057.1"/>
    </source>
</evidence>
<proteinExistence type="predicted"/>